<keyword evidence="2" id="KW-1185">Reference proteome</keyword>
<evidence type="ECO:0000313" key="2">
    <source>
        <dbReference type="Proteomes" id="UP000836841"/>
    </source>
</evidence>
<reference evidence="1 2" key="1">
    <citation type="submission" date="2022-03" db="EMBL/GenBank/DDBJ databases">
        <authorList>
            <person name="Nunn A."/>
            <person name="Chopra R."/>
            <person name="Nunn A."/>
            <person name="Contreras Garrido A."/>
        </authorList>
    </citation>
    <scope>NUCLEOTIDE SEQUENCE [LARGE SCALE GENOMIC DNA]</scope>
</reference>
<proteinExistence type="predicted"/>
<organism evidence="1 2">
    <name type="scientific">Thlaspi arvense</name>
    <name type="common">Field penny-cress</name>
    <dbReference type="NCBI Taxonomy" id="13288"/>
    <lineage>
        <taxon>Eukaryota</taxon>
        <taxon>Viridiplantae</taxon>
        <taxon>Streptophyta</taxon>
        <taxon>Embryophyta</taxon>
        <taxon>Tracheophyta</taxon>
        <taxon>Spermatophyta</taxon>
        <taxon>Magnoliopsida</taxon>
        <taxon>eudicotyledons</taxon>
        <taxon>Gunneridae</taxon>
        <taxon>Pentapetalae</taxon>
        <taxon>rosids</taxon>
        <taxon>malvids</taxon>
        <taxon>Brassicales</taxon>
        <taxon>Brassicaceae</taxon>
        <taxon>Thlaspideae</taxon>
        <taxon>Thlaspi</taxon>
    </lineage>
</organism>
<sequence>MKRCTTNSMCDNVNDCEKGLGYCDNDGQCGCLELQCDTNHECYNMGCIRGQGYCDNGVCKCRNYK</sequence>
<dbReference type="AlphaFoldDB" id="A0AAU9RBC8"/>
<protein>
    <submittedName>
        <fullName evidence="1">Uncharacterized protein</fullName>
    </submittedName>
</protein>
<dbReference type="EMBL" id="OU466857">
    <property type="protein sequence ID" value="CAH2037864.1"/>
    <property type="molecule type" value="Genomic_DNA"/>
</dbReference>
<name>A0AAU9RBC8_THLAR</name>
<accession>A0AAU9RBC8</accession>
<dbReference type="Proteomes" id="UP000836841">
    <property type="component" value="Chromosome 1"/>
</dbReference>
<evidence type="ECO:0000313" key="1">
    <source>
        <dbReference type="EMBL" id="CAH2037864.1"/>
    </source>
</evidence>
<gene>
    <name evidence="1" type="ORF">TAV2_LOCUS1352</name>
</gene>